<protein>
    <submittedName>
        <fullName evidence="2">Uncharacterized protein</fullName>
    </submittedName>
</protein>
<dbReference type="OrthoDB" id="4207594at2759"/>
<dbReference type="STRING" id="94128.A0A2A3E7M1"/>
<gene>
    <name evidence="2" type="ORF">APICC_00813</name>
</gene>
<reference evidence="2 3" key="1">
    <citation type="submission" date="2014-07" db="EMBL/GenBank/DDBJ databases">
        <title>Genomic and transcriptomic analysis on Apis cerana provide comprehensive insights into honey bee biology.</title>
        <authorList>
            <person name="Diao Q."/>
            <person name="Sun L."/>
            <person name="Zheng H."/>
            <person name="Zheng H."/>
            <person name="Xu S."/>
            <person name="Wang S."/>
            <person name="Zeng Z."/>
            <person name="Hu F."/>
            <person name="Su S."/>
            <person name="Wu J."/>
        </authorList>
    </citation>
    <scope>NUCLEOTIDE SEQUENCE [LARGE SCALE GENOMIC DNA]</scope>
    <source>
        <tissue evidence="2">Pupae without intestine</tissue>
    </source>
</reference>
<name>A0A2A3E7M1_APICC</name>
<sequence length="386" mass="44153">MNFSILVLLTIGIDYTKAYDKVSATTEHSKIIHRSLRETTTNNSNIQIPEKKISLTDILYSKENLTKLEESERNMKKEVGSSNRKSKILRSLALLAGLSVGNLTNAASTDVKTYTKFPSLNVDTSRISSPLATIYNPYPYVSYPYIFATPLGFYPPLLDLLRLQSINGLQNVQPSSLNLLDNKITDQNEYGEAQKIENIKTPSKQNININTDIQEEEDQNEEGKFPSSNLLCNTQKEVNAKQSNTLKNIVKDNSFTIAFRAANTTTTNTTTPGNMTQTDNSTQTSPPFYYGGYPQNIHHIDFTTKAYEPYYYSYQHINYDLPSYNKPVDFHWDETYNNYYPVAHVDHYPDHFHQQIPEYRSNDFKKFSYTPDNIPSFANNDFKPIL</sequence>
<evidence type="ECO:0000313" key="2">
    <source>
        <dbReference type="EMBL" id="PBC27504.1"/>
    </source>
</evidence>
<dbReference type="EMBL" id="KZ288347">
    <property type="protein sequence ID" value="PBC27504.1"/>
    <property type="molecule type" value="Genomic_DNA"/>
</dbReference>
<keyword evidence="3" id="KW-1185">Reference proteome</keyword>
<evidence type="ECO:0000313" key="3">
    <source>
        <dbReference type="Proteomes" id="UP000242457"/>
    </source>
</evidence>
<accession>A0A2A3E7M1</accession>
<feature type="chain" id="PRO_5012449438" evidence="1">
    <location>
        <begin position="19"/>
        <end position="386"/>
    </location>
</feature>
<proteinExistence type="predicted"/>
<dbReference type="Proteomes" id="UP000242457">
    <property type="component" value="Unassembled WGS sequence"/>
</dbReference>
<keyword evidence="1" id="KW-0732">Signal</keyword>
<dbReference type="AlphaFoldDB" id="A0A2A3E7M1"/>
<evidence type="ECO:0000256" key="1">
    <source>
        <dbReference type="SAM" id="SignalP"/>
    </source>
</evidence>
<organism evidence="2 3">
    <name type="scientific">Apis cerana cerana</name>
    <name type="common">Oriental honeybee</name>
    <dbReference type="NCBI Taxonomy" id="94128"/>
    <lineage>
        <taxon>Eukaryota</taxon>
        <taxon>Metazoa</taxon>
        <taxon>Ecdysozoa</taxon>
        <taxon>Arthropoda</taxon>
        <taxon>Hexapoda</taxon>
        <taxon>Insecta</taxon>
        <taxon>Pterygota</taxon>
        <taxon>Neoptera</taxon>
        <taxon>Endopterygota</taxon>
        <taxon>Hymenoptera</taxon>
        <taxon>Apocrita</taxon>
        <taxon>Aculeata</taxon>
        <taxon>Apoidea</taxon>
        <taxon>Anthophila</taxon>
        <taxon>Apidae</taxon>
        <taxon>Apis</taxon>
    </lineage>
</organism>
<feature type="signal peptide" evidence="1">
    <location>
        <begin position="1"/>
        <end position="18"/>
    </location>
</feature>